<evidence type="ECO:0000256" key="5">
    <source>
        <dbReference type="ARBA" id="ARBA00022970"/>
    </source>
</evidence>
<dbReference type="CDD" id="cd06261">
    <property type="entry name" value="TM_PBP2"/>
    <property type="match status" value="1"/>
</dbReference>
<dbReference type="GO" id="GO:0006865">
    <property type="term" value="P:amino acid transport"/>
    <property type="evidence" value="ECO:0007669"/>
    <property type="project" value="UniProtKB-KW"/>
</dbReference>
<dbReference type="NCBIfam" id="TIGR01726">
    <property type="entry name" value="HEQRo_perm_3TM"/>
    <property type="match status" value="1"/>
</dbReference>
<keyword evidence="3" id="KW-1003">Cell membrane</keyword>
<keyword evidence="6 8" id="KW-1133">Transmembrane helix</keyword>
<feature type="transmembrane region" description="Helical" evidence="8">
    <location>
        <begin position="57"/>
        <end position="77"/>
    </location>
</feature>
<dbReference type="InterPro" id="IPR010065">
    <property type="entry name" value="AA_ABC_transptr_permease_3TM"/>
</dbReference>
<dbReference type="PROSITE" id="PS50928">
    <property type="entry name" value="ABC_TM1"/>
    <property type="match status" value="1"/>
</dbReference>
<protein>
    <recommendedName>
        <fullName evidence="9">ABC transmembrane type-1 domain-containing protein</fullName>
    </recommendedName>
</protein>
<dbReference type="GO" id="GO:0043190">
    <property type="term" value="C:ATP-binding cassette (ABC) transporter complex"/>
    <property type="evidence" value="ECO:0007669"/>
    <property type="project" value="InterPro"/>
</dbReference>
<evidence type="ECO:0000256" key="4">
    <source>
        <dbReference type="ARBA" id="ARBA00022692"/>
    </source>
</evidence>
<evidence type="ECO:0000259" key="9">
    <source>
        <dbReference type="PROSITE" id="PS50928"/>
    </source>
</evidence>
<dbReference type="PANTHER" id="PTHR30614:SF0">
    <property type="entry name" value="L-CYSTINE TRANSPORT SYSTEM PERMEASE PROTEIN TCYL"/>
    <property type="match status" value="1"/>
</dbReference>
<feature type="transmembrane region" description="Helical" evidence="8">
    <location>
        <begin position="151"/>
        <end position="170"/>
    </location>
</feature>
<feature type="transmembrane region" description="Helical" evidence="8">
    <location>
        <begin position="190"/>
        <end position="217"/>
    </location>
</feature>
<feature type="transmembrane region" description="Helical" evidence="8">
    <location>
        <begin position="83"/>
        <end position="106"/>
    </location>
</feature>
<dbReference type="AlphaFoldDB" id="A0A382GSY0"/>
<evidence type="ECO:0000256" key="8">
    <source>
        <dbReference type="SAM" id="Phobius"/>
    </source>
</evidence>
<evidence type="ECO:0000256" key="1">
    <source>
        <dbReference type="ARBA" id="ARBA00004651"/>
    </source>
</evidence>
<evidence type="ECO:0000256" key="7">
    <source>
        <dbReference type="ARBA" id="ARBA00023136"/>
    </source>
</evidence>
<keyword evidence="4 8" id="KW-0812">Transmembrane</keyword>
<feature type="domain" description="ABC transmembrane type-1" evidence="9">
    <location>
        <begin position="21"/>
        <end position="209"/>
    </location>
</feature>
<dbReference type="InterPro" id="IPR035906">
    <property type="entry name" value="MetI-like_sf"/>
</dbReference>
<sequence>MGYTLIYSQVTEYIPYLLAGAWISLQIVILAFSGGMFFGLILASIRTFGNLTLRRTVIFYVTFFTNTPQLVQIYFLFFALPEIGILLSPFVAVLIGMTLNAAAYMCEIQRAGFLSIRQNELDAARTMSFSIVQQVRFVILPHIMKVLFPPLSNHYILMTLGTSMAAIFGVEELTGRAFNINSETFRSVEIFSITALIYIIITFFATLLLAIIGKYFFKAKIRIIQ</sequence>
<feature type="transmembrane region" description="Helical" evidence="8">
    <location>
        <begin position="20"/>
        <end position="45"/>
    </location>
</feature>
<reference evidence="10" key="1">
    <citation type="submission" date="2018-05" db="EMBL/GenBank/DDBJ databases">
        <authorList>
            <person name="Lanie J.A."/>
            <person name="Ng W.-L."/>
            <person name="Kazmierczak K.M."/>
            <person name="Andrzejewski T.M."/>
            <person name="Davidsen T.M."/>
            <person name="Wayne K.J."/>
            <person name="Tettelin H."/>
            <person name="Glass J.I."/>
            <person name="Rusch D."/>
            <person name="Podicherti R."/>
            <person name="Tsui H.-C.T."/>
            <person name="Winkler M.E."/>
        </authorList>
    </citation>
    <scope>NUCLEOTIDE SEQUENCE</scope>
</reference>
<keyword evidence="2" id="KW-0813">Transport</keyword>
<name>A0A382GSY0_9ZZZZ</name>
<dbReference type="InterPro" id="IPR043429">
    <property type="entry name" value="ArtM/GltK/GlnP/TcyL/YhdX-like"/>
</dbReference>
<organism evidence="10">
    <name type="scientific">marine metagenome</name>
    <dbReference type="NCBI Taxonomy" id="408172"/>
    <lineage>
        <taxon>unclassified sequences</taxon>
        <taxon>metagenomes</taxon>
        <taxon>ecological metagenomes</taxon>
    </lineage>
</organism>
<accession>A0A382GSY0</accession>
<dbReference type="InterPro" id="IPR000515">
    <property type="entry name" value="MetI-like"/>
</dbReference>
<evidence type="ECO:0000313" key="10">
    <source>
        <dbReference type="EMBL" id="SVB77965.1"/>
    </source>
</evidence>
<dbReference type="EMBL" id="UINC01057133">
    <property type="protein sequence ID" value="SVB77965.1"/>
    <property type="molecule type" value="Genomic_DNA"/>
</dbReference>
<keyword evidence="7 8" id="KW-0472">Membrane</keyword>
<dbReference type="GO" id="GO:0022857">
    <property type="term" value="F:transmembrane transporter activity"/>
    <property type="evidence" value="ECO:0007669"/>
    <property type="project" value="InterPro"/>
</dbReference>
<keyword evidence="5" id="KW-0029">Amino-acid transport</keyword>
<dbReference type="Gene3D" id="1.10.3720.10">
    <property type="entry name" value="MetI-like"/>
    <property type="match status" value="1"/>
</dbReference>
<dbReference type="Pfam" id="PF00528">
    <property type="entry name" value="BPD_transp_1"/>
    <property type="match status" value="1"/>
</dbReference>
<gene>
    <name evidence="10" type="ORF">METZ01_LOCUS230819</name>
</gene>
<dbReference type="PANTHER" id="PTHR30614">
    <property type="entry name" value="MEMBRANE COMPONENT OF AMINO ACID ABC TRANSPORTER"/>
    <property type="match status" value="1"/>
</dbReference>
<evidence type="ECO:0000256" key="2">
    <source>
        <dbReference type="ARBA" id="ARBA00022448"/>
    </source>
</evidence>
<proteinExistence type="predicted"/>
<evidence type="ECO:0000256" key="3">
    <source>
        <dbReference type="ARBA" id="ARBA00022475"/>
    </source>
</evidence>
<comment type="subcellular location">
    <subcellularLocation>
        <location evidence="1">Cell membrane</location>
        <topology evidence="1">Multi-pass membrane protein</topology>
    </subcellularLocation>
</comment>
<evidence type="ECO:0000256" key="6">
    <source>
        <dbReference type="ARBA" id="ARBA00022989"/>
    </source>
</evidence>
<dbReference type="SUPFAM" id="SSF161098">
    <property type="entry name" value="MetI-like"/>
    <property type="match status" value="1"/>
</dbReference>